<dbReference type="CDD" id="cd08760">
    <property type="entry name" value="Cyt_b561_FRRS1_like"/>
    <property type="match status" value="1"/>
</dbReference>
<dbReference type="Pfam" id="PF03188">
    <property type="entry name" value="Cytochrom_B561"/>
    <property type="match status" value="1"/>
</dbReference>
<keyword evidence="15" id="KW-1185">Reference proteome</keyword>
<feature type="transmembrane region" description="Helical" evidence="12">
    <location>
        <begin position="135"/>
        <end position="154"/>
    </location>
</feature>
<evidence type="ECO:0000256" key="9">
    <source>
        <dbReference type="ARBA" id="ARBA00023004"/>
    </source>
</evidence>
<feature type="transmembrane region" description="Helical" evidence="12">
    <location>
        <begin position="175"/>
        <end position="196"/>
    </location>
</feature>
<feature type="compositionally biased region" description="Basic and acidic residues" evidence="11">
    <location>
        <begin position="666"/>
        <end position="691"/>
    </location>
</feature>
<keyword evidence="7" id="KW-0249">Electron transport</keyword>
<sequence>MSTDGNSAPGSSVYDSSTMFVGDGTWIASKNTFLLPNLQGLNFATMQLNSMSSRFSDLPQYQRLIIGHGVVAALVFLLIVPSAILIARFYYRNPRLALRLHIYLQILTVALITVVLILGWFAVGPERSLSNPHHGIGVTLYTLVLVQFFGGALIHRIEKGKSRWKIPLKLMLHQWLGRAIALLGLAQIPLGMTLYGSPKYLFILYALAVFALIVLYFILCYIYQPVAEYDDYSSYTSGPTRTEITDDRRTGRTRRTVSTASDASHHGLRNTAFFGAGLAGLAALRRRSQSRKAQGSDRAKVPSHRSYPSNSYVEEEKMVESRRRNNTWRNRLLGAGAGLGAYQGFKRVFSRRTLPDEESYAGSSYAPTVGGSQAVNRVDVMRIQDGEAPLSPERQRVARSDRASTVPIDAPLQQPLRSRTSHESFSSYDSRSSFENEQPSQPLKPSEPGIIAGISALGLLGYIRERRKQNQIKKDNVRVVDMRQQERQNAERINRANSRRYTPGHRRSSIAETEATHDLGFAGSNPELSRHHLPTSNMPPLPASAATLPASNQYSTTRLSNNDGPAPLSPPITGPAYPIQAGAVSMPEGAVVPDASRLAKPNNTSRTHLPAEAAAAGLAAGNAVHSPTRSDHRERPEHHHSHASQIKVTNSPASVASPPVSVKVKMHNDGRHVTLRRLNEDEAAAEREARRRERRQRRRRAESLSSGVEDESIRYRRTQGAGPSPNNAARPPASSHPDELNLPPMQGPPPVPIHSTGMSPINMAPSGITSGIGSPATYDTGTGTDLSAFDANRKRRRAERAAQRSANQGARVEFS</sequence>
<feature type="compositionally biased region" description="Low complexity" evidence="11">
    <location>
        <begin position="651"/>
        <end position="663"/>
    </location>
</feature>
<evidence type="ECO:0000259" key="13">
    <source>
        <dbReference type="PROSITE" id="PS50939"/>
    </source>
</evidence>
<comment type="caution">
    <text evidence="14">The sequence shown here is derived from an EMBL/GenBank/DDBJ whole genome shotgun (WGS) entry which is preliminary data.</text>
</comment>
<dbReference type="EMBL" id="JASGXD010000008">
    <property type="protein sequence ID" value="KAK6004015.1"/>
    <property type="molecule type" value="Genomic_DNA"/>
</dbReference>
<keyword evidence="10 12" id="KW-0472">Membrane</keyword>
<comment type="subcellular location">
    <subcellularLocation>
        <location evidence="2">Membrane</location>
        <topology evidence="2">Multi-pass membrane protein</topology>
    </subcellularLocation>
</comment>
<dbReference type="Gene3D" id="1.20.120.1770">
    <property type="match status" value="1"/>
</dbReference>
<organism evidence="14 15">
    <name type="scientific">Aureobasidium pullulans</name>
    <name type="common">Black yeast</name>
    <name type="synonym">Pullularia pullulans</name>
    <dbReference type="NCBI Taxonomy" id="5580"/>
    <lineage>
        <taxon>Eukaryota</taxon>
        <taxon>Fungi</taxon>
        <taxon>Dikarya</taxon>
        <taxon>Ascomycota</taxon>
        <taxon>Pezizomycotina</taxon>
        <taxon>Dothideomycetes</taxon>
        <taxon>Dothideomycetidae</taxon>
        <taxon>Dothideales</taxon>
        <taxon>Saccotheciaceae</taxon>
        <taxon>Aureobasidium</taxon>
    </lineage>
</organism>
<feature type="region of interest" description="Disordered" evidence="11">
    <location>
        <begin position="484"/>
        <end position="547"/>
    </location>
</feature>
<feature type="transmembrane region" description="Helical" evidence="12">
    <location>
        <begin position="202"/>
        <end position="223"/>
    </location>
</feature>
<feature type="compositionally biased region" description="Low complexity" evidence="11">
    <location>
        <begin position="720"/>
        <end position="735"/>
    </location>
</feature>
<feature type="compositionally biased region" description="Low complexity" evidence="11">
    <location>
        <begin position="423"/>
        <end position="433"/>
    </location>
</feature>
<dbReference type="InterPro" id="IPR006593">
    <property type="entry name" value="Cyt_b561/ferric_Rdtase_TM"/>
</dbReference>
<feature type="region of interest" description="Disordered" evidence="11">
    <location>
        <begin position="234"/>
        <end position="263"/>
    </location>
</feature>
<evidence type="ECO:0000256" key="1">
    <source>
        <dbReference type="ARBA" id="ARBA00001970"/>
    </source>
</evidence>
<dbReference type="PANTHER" id="PTHR15422">
    <property type="entry name" value="OS05G0565100 PROTEIN"/>
    <property type="match status" value="1"/>
</dbReference>
<evidence type="ECO:0000256" key="7">
    <source>
        <dbReference type="ARBA" id="ARBA00022982"/>
    </source>
</evidence>
<evidence type="ECO:0000256" key="2">
    <source>
        <dbReference type="ARBA" id="ARBA00004141"/>
    </source>
</evidence>
<evidence type="ECO:0000256" key="10">
    <source>
        <dbReference type="ARBA" id="ARBA00023136"/>
    </source>
</evidence>
<keyword evidence="4" id="KW-0349">Heme</keyword>
<keyword evidence="9" id="KW-0408">Iron</keyword>
<evidence type="ECO:0000256" key="12">
    <source>
        <dbReference type="SAM" id="Phobius"/>
    </source>
</evidence>
<comment type="cofactor">
    <cofactor evidence="1">
        <name>heme b</name>
        <dbReference type="ChEBI" id="CHEBI:60344"/>
    </cofactor>
</comment>
<dbReference type="Proteomes" id="UP001341245">
    <property type="component" value="Unassembled WGS sequence"/>
</dbReference>
<evidence type="ECO:0000256" key="11">
    <source>
        <dbReference type="SAM" id="MobiDB-lite"/>
    </source>
</evidence>
<gene>
    <name evidence="14" type="ORF">QM012_008865</name>
</gene>
<evidence type="ECO:0000256" key="6">
    <source>
        <dbReference type="ARBA" id="ARBA00022723"/>
    </source>
</evidence>
<feature type="transmembrane region" description="Helical" evidence="12">
    <location>
        <begin position="102"/>
        <end position="123"/>
    </location>
</feature>
<accession>A0ABR0TJ83</accession>
<reference evidence="14 15" key="1">
    <citation type="submission" date="2023-11" db="EMBL/GenBank/DDBJ databases">
        <title>Draft genome sequence and annotation of the polyextremotolerant black yeast-like fungus Aureobasidium pullulans NRRL 62042.</title>
        <authorList>
            <person name="Dielentheis-Frenken M.R.E."/>
            <person name="Wibberg D."/>
            <person name="Blank L.M."/>
            <person name="Tiso T."/>
        </authorList>
    </citation>
    <scope>NUCLEOTIDE SEQUENCE [LARGE SCALE GENOMIC DNA]</scope>
    <source>
        <strain evidence="14 15">NRRL 62042</strain>
    </source>
</reference>
<evidence type="ECO:0000256" key="4">
    <source>
        <dbReference type="ARBA" id="ARBA00022617"/>
    </source>
</evidence>
<protein>
    <recommendedName>
        <fullName evidence="13">Cytochrome b561 domain-containing protein</fullName>
    </recommendedName>
</protein>
<proteinExistence type="predicted"/>
<feature type="compositionally biased region" description="Polar residues" evidence="11">
    <location>
        <begin position="767"/>
        <end position="785"/>
    </location>
</feature>
<keyword evidence="8 12" id="KW-1133">Transmembrane helix</keyword>
<dbReference type="PANTHER" id="PTHR15422:SF24">
    <property type="entry name" value="DOMON RELATED DOMAIN-CONTAINING PROTEIN"/>
    <property type="match status" value="1"/>
</dbReference>
<feature type="transmembrane region" description="Helical" evidence="12">
    <location>
        <begin position="65"/>
        <end position="90"/>
    </location>
</feature>
<name>A0ABR0TJ83_AURPU</name>
<feature type="domain" description="Cytochrome b561" evidence="13">
    <location>
        <begin position="32"/>
        <end position="226"/>
    </location>
</feature>
<evidence type="ECO:0000256" key="3">
    <source>
        <dbReference type="ARBA" id="ARBA00022448"/>
    </source>
</evidence>
<dbReference type="SMART" id="SM00665">
    <property type="entry name" value="B561"/>
    <property type="match status" value="1"/>
</dbReference>
<feature type="region of interest" description="Disordered" evidence="11">
    <location>
        <begin position="385"/>
        <end position="449"/>
    </location>
</feature>
<keyword evidence="6" id="KW-0479">Metal-binding</keyword>
<dbReference type="InterPro" id="IPR045150">
    <property type="entry name" value="CYB561D1/2"/>
</dbReference>
<feature type="compositionally biased region" description="Basic and acidic residues" evidence="11">
    <location>
        <begin position="628"/>
        <end position="637"/>
    </location>
</feature>
<evidence type="ECO:0000313" key="14">
    <source>
        <dbReference type="EMBL" id="KAK6004015.1"/>
    </source>
</evidence>
<feature type="region of interest" description="Disordered" evidence="11">
    <location>
        <begin position="616"/>
        <end position="815"/>
    </location>
</feature>
<evidence type="ECO:0000256" key="8">
    <source>
        <dbReference type="ARBA" id="ARBA00022989"/>
    </source>
</evidence>
<keyword evidence="3" id="KW-0813">Transport</keyword>
<feature type="compositionally biased region" description="Basic and acidic residues" evidence="11">
    <location>
        <begin position="484"/>
        <end position="494"/>
    </location>
</feature>
<feature type="region of interest" description="Disordered" evidence="11">
    <location>
        <begin position="289"/>
        <end position="318"/>
    </location>
</feature>
<feature type="compositionally biased region" description="Basic and acidic residues" evidence="11">
    <location>
        <begin position="393"/>
        <end position="402"/>
    </location>
</feature>
<dbReference type="PROSITE" id="PS50939">
    <property type="entry name" value="CYTOCHROME_B561"/>
    <property type="match status" value="1"/>
</dbReference>
<keyword evidence="5 12" id="KW-0812">Transmembrane</keyword>
<evidence type="ECO:0000313" key="15">
    <source>
        <dbReference type="Proteomes" id="UP001341245"/>
    </source>
</evidence>
<evidence type="ECO:0000256" key="5">
    <source>
        <dbReference type="ARBA" id="ARBA00022692"/>
    </source>
</evidence>